<feature type="compositionally biased region" description="Polar residues" evidence="6">
    <location>
        <begin position="390"/>
        <end position="408"/>
    </location>
</feature>
<reference evidence="9" key="1">
    <citation type="journal article" date="2021" name="J. Hered.">
        <title>Genome Assembly of Salicaceae Populus deltoides (Eastern Cottonwood) I-69 Based on Nanopore Sequencing and Hi-C Technologies.</title>
        <authorList>
            <person name="Bai S."/>
            <person name="Wu H."/>
            <person name="Zhang J."/>
            <person name="Pan Z."/>
            <person name="Zhao W."/>
            <person name="Li Z."/>
            <person name="Tong C."/>
        </authorList>
    </citation>
    <scope>NUCLEOTIDE SEQUENCE</scope>
    <source>
        <tissue evidence="9">Leaf</tissue>
    </source>
</reference>
<dbReference type="PANTHER" id="PTHR45614">
    <property type="entry name" value="MYB PROTEIN-RELATED"/>
    <property type="match status" value="1"/>
</dbReference>
<dbReference type="FunFam" id="1.10.10.60:FF:000010">
    <property type="entry name" value="Transcriptional activator Myb isoform A"/>
    <property type="match status" value="1"/>
</dbReference>
<dbReference type="PANTHER" id="PTHR45614:SF273">
    <property type="entry name" value="MYB DOMAIN PROTEIN 100-RELATED"/>
    <property type="match status" value="1"/>
</dbReference>
<dbReference type="InterPro" id="IPR001005">
    <property type="entry name" value="SANT/Myb"/>
</dbReference>
<gene>
    <name evidence="9" type="ORF">H0E87_000852</name>
</gene>
<feature type="domain" description="HTH myb-type" evidence="8">
    <location>
        <begin position="295"/>
        <end position="349"/>
    </location>
</feature>
<dbReference type="Gene3D" id="1.10.10.60">
    <property type="entry name" value="Homeodomain-like"/>
    <property type="match status" value="2"/>
</dbReference>
<evidence type="ECO:0000256" key="4">
    <source>
        <dbReference type="ARBA" id="ARBA00023125"/>
    </source>
</evidence>
<feature type="region of interest" description="Disordered" evidence="6">
    <location>
        <begin position="336"/>
        <end position="358"/>
    </location>
</feature>
<evidence type="ECO:0000256" key="1">
    <source>
        <dbReference type="ARBA" id="ARBA00004123"/>
    </source>
</evidence>
<keyword evidence="3" id="KW-0805">Transcription regulation</keyword>
<keyword evidence="10" id="KW-1185">Reference proteome</keyword>
<dbReference type="SUPFAM" id="SSF46689">
    <property type="entry name" value="Homeodomain-like"/>
    <property type="match status" value="1"/>
</dbReference>
<keyword evidence="2" id="KW-0677">Repeat</keyword>
<keyword evidence="5" id="KW-0539">Nucleus</keyword>
<evidence type="ECO:0000313" key="10">
    <source>
        <dbReference type="Proteomes" id="UP000807159"/>
    </source>
</evidence>
<evidence type="ECO:0000256" key="6">
    <source>
        <dbReference type="SAM" id="MobiDB-lite"/>
    </source>
</evidence>
<dbReference type="GO" id="GO:0000981">
    <property type="term" value="F:DNA-binding transcription factor activity, RNA polymerase II-specific"/>
    <property type="evidence" value="ECO:0007669"/>
    <property type="project" value="TreeGrafter"/>
</dbReference>
<sequence>MELNTMLIDEFPFLSSLLSEYNLNPEGTNDFSLEEALSSKGLFYNFHHPGYGHPTNITPPCLDLDHFTIEGSSQNPFSGISGTCIDPARLDSLASGFSSHDLNAYTPTVVPLLPAGCGDRLLHGLQRESVRDHDYQKISGARSLNQKEMKEQRGFEEIGRTRTANNGVSTDEASCVSTEDSKHHRQVDHHRKAKKLLLEKDSKVHKKSKVIKGQWTPQEDRLLVQSVKQYGIKKWSQIAKMLEGRVGKQCRERWHNHLRPDIKKGINSFQYLTLRCFPSKHHNMHNSNVISIYNSSNMQKDAWSEEEDELLINAHKEIGNRWAEIAKRLPGRTENTIKNHWNATKRRQFSRRESGKDLDSKSTLLQSYIMMVTSSSSTQENNEEEKTEDVNSNSPNQNESPGSSSTDLENPDGHGHNNEASKLSFDTNLFNDSYGFMSFLEEMPCSCVVDESNMEFEISGLDSLMKGAEVKKEMDLLEMISQGISH</sequence>
<feature type="domain" description="Myb-like" evidence="7">
    <location>
        <begin position="295"/>
        <end position="345"/>
    </location>
</feature>
<dbReference type="GO" id="GO:0005634">
    <property type="term" value="C:nucleus"/>
    <property type="evidence" value="ECO:0007669"/>
    <property type="project" value="UniProtKB-SubCell"/>
</dbReference>
<dbReference type="Pfam" id="PF00249">
    <property type="entry name" value="Myb_DNA-binding"/>
    <property type="match status" value="2"/>
</dbReference>
<dbReference type="FunFam" id="1.10.10.60:FF:000381">
    <property type="entry name" value="Transcription factor MYB119"/>
    <property type="match status" value="1"/>
</dbReference>
<dbReference type="PROSITE" id="PS50090">
    <property type="entry name" value="MYB_LIKE"/>
    <property type="match status" value="2"/>
</dbReference>
<keyword evidence="4" id="KW-0238">DNA-binding</keyword>
<dbReference type="AlphaFoldDB" id="A0A8T2ZPH6"/>
<dbReference type="EMBL" id="JACEGQ020000001">
    <property type="protein sequence ID" value="KAH8519211.1"/>
    <property type="molecule type" value="Genomic_DNA"/>
</dbReference>
<evidence type="ECO:0000256" key="3">
    <source>
        <dbReference type="ARBA" id="ARBA00023015"/>
    </source>
</evidence>
<feature type="domain" description="HTH myb-type" evidence="8">
    <location>
        <begin position="207"/>
        <end position="262"/>
    </location>
</feature>
<keyword evidence="3" id="KW-0804">Transcription</keyword>
<evidence type="ECO:0000256" key="5">
    <source>
        <dbReference type="ARBA" id="ARBA00023242"/>
    </source>
</evidence>
<feature type="domain" description="Myb-like" evidence="7">
    <location>
        <begin position="207"/>
        <end position="258"/>
    </location>
</feature>
<evidence type="ECO:0000259" key="8">
    <source>
        <dbReference type="PROSITE" id="PS51294"/>
    </source>
</evidence>
<organism evidence="9 10">
    <name type="scientific">Populus deltoides</name>
    <name type="common">Eastern poplar</name>
    <name type="synonym">Eastern cottonwood</name>
    <dbReference type="NCBI Taxonomy" id="3696"/>
    <lineage>
        <taxon>Eukaryota</taxon>
        <taxon>Viridiplantae</taxon>
        <taxon>Streptophyta</taxon>
        <taxon>Embryophyta</taxon>
        <taxon>Tracheophyta</taxon>
        <taxon>Spermatophyta</taxon>
        <taxon>Magnoliopsida</taxon>
        <taxon>eudicotyledons</taxon>
        <taxon>Gunneridae</taxon>
        <taxon>Pentapetalae</taxon>
        <taxon>rosids</taxon>
        <taxon>fabids</taxon>
        <taxon>Malpighiales</taxon>
        <taxon>Salicaceae</taxon>
        <taxon>Saliceae</taxon>
        <taxon>Populus</taxon>
    </lineage>
</organism>
<protein>
    <submittedName>
        <fullName evidence="9">Uncharacterized protein</fullName>
    </submittedName>
</protein>
<dbReference type="InterPro" id="IPR009057">
    <property type="entry name" value="Homeodomain-like_sf"/>
</dbReference>
<dbReference type="CDD" id="cd00167">
    <property type="entry name" value="SANT"/>
    <property type="match status" value="2"/>
</dbReference>
<evidence type="ECO:0000313" key="9">
    <source>
        <dbReference type="EMBL" id="KAH8519211.1"/>
    </source>
</evidence>
<evidence type="ECO:0000256" key="2">
    <source>
        <dbReference type="ARBA" id="ARBA00022737"/>
    </source>
</evidence>
<dbReference type="InterPro" id="IPR050560">
    <property type="entry name" value="MYB_TF"/>
</dbReference>
<dbReference type="Proteomes" id="UP000807159">
    <property type="component" value="Chromosome 1"/>
</dbReference>
<comment type="caution">
    <text evidence="9">The sequence shown here is derived from an EMBL/GenBank/DDBJ whole genome shotgun (WGS) entry which is preliminary data.</text>
</comment>
<dbReference type="InterPro" id="IPR017930">
    <property type="entry name" value="Myb_dom"/>
</dbReference>
<evidence type="ECO:0000259" key="7">
    <source>
        <dbReference type="PROSITE" id="PS50090"/>
    </source>
</evidence>
<feature type="region of interest" description="Disordered" evidence="6">
    <location>
        <begin position="373"/>
        <end position="422"/>
    </location>
</feature>
<comment type="subcellular location">
    <subcellularLocation>
        <location evidence="1">Nucleus</location>
    </subcellularLocation>
</comment>
<dbReference type="GO" id="GO:0000978">
    <property type="term" value="F:RNA polymerase II cis-regulatory region sequence-specific DNA binding"/>
    <property type="evidence" value="ECO:0007669"/>
    <property type="project" value="TreeGrafter"/>
</dbReference>
<name>A0A8T2ZPH6_POPDE</name>
<dbReference type="SMART" id="SM00717">
    <property type="entry name" value="SANT"/>
    <property type="match status" value="2"/>
</dbReference>
<proteinExistence type="predicted"/>
<dbReference type="PROSITE" id="PS51294">
    <property type="entry name" value="HTH_MYB"/>
    <property type="match status" value="2"/>
</dbReference>
<accession>A0A8T2ZPH6</accession>